<comment type="function">
    <text evidence="3">Catalyzes two sequential steps in the biosynthesis of coenzyme A. In the first step cysteine is conjugated to 4'-phosphopantothenate to form 4-phosphopantothenoylcysteine. In the second step the latter compound is decarboxylated to form 4'-phosphopantotheine.</text>
</comment>
<feature type="binding site" evidence="3">
    <location>
        <position position="285"/>
    </location>
    <ligand>
        <name>CTP</name>
        <dbReference type="ChEBI" id="CHEBI:37563"/>
    </ligand>
</feature>
<evidence type="ECO:0000256" key="2">
    <source>
        <dbReference type="ARBA" id="ARBA00023239"/>
    </source>
</evidence>
<dbReference type="EC" id="6.3.2.5" evidence="3"/>
<protein>
    <recommendedName>
        <fullName evidence="3">Coenzyme A biosynthesis bifunctional protein CoaBC</fullName>
    </recommendedName>
    <alternativeName>
        <fullName evidence="3">DNA/pantothenate metabolism flavoprotein</fullName>
    </alternativeName>
    <alternativeName>
        <fullName evidence="3">Phosphopantothenoylcysteine synthetase/decarboxylase</fullName>
        <shortName evidence="3">PPCS-PPCDC</shortName>
    </alternativeName>
    <domain>
        <recommendedName>
            <fullName evidence="3">Phosphopantothenoylcysteine decarboxylase</fullName>
            <shortName evidence="3">PPC decarboxylase</shortName>
            <shortName evidence="3">PPC-DC</shortName>
            <ecNumber evidence="3">4.1.1.36</ecNumber>
        </recommendedName>
        <alternativeName>
            <fullName evidence="3">CoaC</fullName>
        </alternativeName>
    </domain>
    <domain>
        <recommendedName>
            <fullName evidence="3">Phosphopantothenate--cysteine ligase</fullName>
            <ecNumber evidence="3">6.3.2.5</ecNumber>
        </recommendedName>
        <alternativeName>
            <fullName evidence="3">CoaB</fullName>
        </alternativeName>
        <alternativeName>
            <fullName evidence="3">Phosphopantothenoylcysteine synthetase</fullName>
            <shortName evidence="3">PPC synthetase</shortName>
            <shortName evidence="3">PPC-S</shortName>
        </alternativeName>
    </domain>
</protein>
<feature type="active site" description="Proton donor" evidence="3">
    <location>
        <position position="154"/>
    </location>
</feature>
<dbReference type="InterPro" id="IPR007085">
    <property type="entry name" value="DNA/pantothenate-metab_flavo_C"/>
</dbReference>
<dbReference type="Pfam" id="PF02441">
    <property type="entry name" value="Flavoprotein"/>
    <property type="match status" value="1"/>
</dbReference>
<feature type="binding site" evidence="3">
    <location>
        <position position="336"/>
    </location>
    <ligand>
        <name>CTP</name>
        <dbReference type="ChEBI" id="CHEBI:37563"/>
    </ligand>
</feature>
<dbReference type="GO" id="GO:0004633">
    <property type="term" value="F:phosphopantothenoylcysteine decarboxylase activity"/>
    <property type="evidence" value="ECO:0007669"/>
    <property type="project" value="UniProtKB-EC"/>
</dbReference>
<feature type="binding site" evidence="3">
    <location>
        <begin position="303"/>
        <end position="306"/>
    </location>
    <ligand>
        <name>CTP</name>
        <dbReference type="ChEBI" id="CHEBI:37563"/>
    </ligand>
</feature>
<dbReference type="SUPFAM" id="SSF52507">
    <property type="entry name" value="Homo-oligomeric flavin-containing Cys decarboxylases, HFCD"/>
    <property type="match status" value="1"/>
</dbReference>
<reference evidence="7 8" key="1">
    <citation type="submission" date="2022-07" db="EMBL/GenBank/DDBJ databases">
        <title>Bombella genomes.</title>
        <authorList>
            <person name="Harer L."/>
            <person name="Styblova S."/>
            <person name="Ehrmann M."/>
        </authorList>
    </citation>
    <scope>NUCLEOTIDE SEQUENCE [LARGE SCALE GENOMIC DNA]</scope>
    <source>
        <strain evidence="7 8">TMW 2.2558</strain>
    </source>
</reference>
<evidence type="ECO:0000256" key="3">
    <source>
        <dbReference type="HAMAP-Rule" id="MF_02225"/>
    </source>
</evidence>
<keyword evidence="8" id="KW-1185">Reference proteome</keyword>
<evidence type="ECO:0000313" key="7">
    <source>
        <dbReference type="EMBL" id="MCX5614158.1"/>
    </source>
</evidence>
<keyword evidence="3 4" id="KW-0436">Ligase</keyword>
<comment type="similarity">
    <text evidence="3 4">In the C-terminal section; belongs to the PPC synthetase family.</text>
</comment>
<dbReference type="NCBIfam" id="TIGR00521">
    <property type="entry name" value="coaBC_dfp"/>
    <property type="match status" value="1"/>
</dbReference>
<dbReference type="SUPFAM" id="SSF102645">
    <property type="entry name" value="CoaB-like"/>
    <property type="match status" value="1"/>
</dbReference>
<gene>
    <name evidence="3 7" type="primary">coaBC</name>
    <name evidence="7" type="ORF">NQF64_02705</name>
</gene>
<dbReference type="HAMAP" id="MF_02225">
    <property type="entry name" value="CoaBC"/>
    <property type="match status" value="1"/>
</dbReference>
<proteinExistence type="inferred from homology"/>
<sequence length="398" mass="42526">MARILLIISGGIAAYKALDVARQLKRDGVEVVPVMTHAAHHFITPLSVEVLCGQAVHTELFQPGGESDIGHISLARSADAIVVCPATANLMARMAHGMADDLATTLLLATDAPILLAPAMNPHMWENPATQANVALLQQRGVKIIGPAHGDVACGETGRGRLAEPEVILTAIRDIISHKQADLKGRRILVTAGPTVEPIDPVRFISNRSSGLQGYAIAEALAARGAEVHLISGPVSLPTPPHVTRINVQTAQEMYEACLAHLPVDAAICVAAVSDWRADTIQAHKIKKKGDEAAPTLSLVENPDILATLSHAEQRPALVVGFAAETTHLQDYAQQKRQKKGCDWLLANDVSKHQFGGAENQVLFLTGSGVEPWPEMSKQDLAQHLADKIASFFHQEAP</sequence>
<evidence type="ECO:0000259" key="6">
    <source>
        <dbReference type="Pfam" id="PF04127"/>
    </source>
</evidence>
<dbReference type="EC" id="4.1.1.36" evidence="3"/>
<comment type="caution">
    <text evidence="7">The sequence shown here is derived from an EMBL/GenBank/DDBJ whole genome shotgun (WGS) entry which is preliminary data.</text>
</comment>
<dbReference type="InterPro" id="IPR036551">
    <property type="entry name" value="Flavin_trans-like"/>
</dbReference>
<keyword evidence="3 4" id="KW-0285">Flavoprotein</keyword>
<feature type="domain" description="Flavoprotein" evidence="5">
    <location>
        <begin position="3"/>
        <end position="174"/>
    </location>
</feature>
<feature type="region of interest" description="Phosphopantothenoylcysteine decarboxylase" evidence="3">
    <location>
        <begin position="1"/>
        <end position="187"/>
    </location>
</feature>
<feature type="domain" description="DNA/pantothenate metabolism flavoprotein C-terminal" evidence="6">
    <location>
        <begin position="183"/>
        <end position="391"/>
    </location>
</feature>
<evidence type="ECO:0000259" key="5">
    <source>
        <dbReference type="Pfam" id="PF02441"/>
    </source>
</evidence>
<dbReference type="Gene3D" id="3.40.50.1950">
    <property type="entry name" value="Flavin prenyltransferase-like"/>
    <property type="match status" value="1"/>
</dbReference>
<dbReference type="InterPro" id="IPR003382">
    <property type="entry name" value="Flavoprotein"/>
</dbReference>
<comment type="caution">
    <text evidence="3">Lacks conserved residue(s) required for the propagation of feature annotation.</text>
</comment>
<dbReference type="Gene3D" id="3.40.50.10300">
    <property type="entry name" value="CoaB-like"/>
    <property type="match status" value="1"/>
</dbReference>
<comment type="catalytic activity">
    <reaction evidence="3 4">
        <text>N-[(R)-4-phosphopantothenoyl]-L-cysteine + H(+) = (R)-4'-phosphopantetheine + CO2</text>
        <dbReference type="Rhea" id="RHEA:16793"/>
        <dbReference type="ChEBI" id="CHEBI:15378"/>
        <dbReference type="ChEBI" id="CHEBI:16526"/>
        <dbReference type="ChEBI" id="CHEBI:59458"/>
        <dbReference type="ChEBI" id="CHEBI:61723"/>
        <dbReference type="EC" id="4.1.1.36"/>
    </reaction>
</comment>
<evidence type="ECO:0000256" key="4">
    <source>
        <dbReference type="RuleBase" id="RU364078"/>
    </source>
</evidence>
<name>A0ABT3W935_9PROT</name>
<comment type="cofactor">
    <cofactor evidence="3">
        <name>FMN</name>
        <dbReference type="ChEBI" id="CHEBI:58210"/>
    </cofactor>
    <text evidence="3">Binds 1 FMN per subunit.</text>
</comment>
<dbReference type="Pfam" id="PF04127">
    <property type="entry name" value="DFP"/>
    <property type="match status" value="1"/>
</dbReference>
<organism evidence="7 8">
    <name type="scientific">Bombella saccharophila</name>
    <dbReference type="NCBI Taxonomy" id="2967338"/>
    <lineage>
        <taxon>Bacteria</taxon>
        <taxon>Pseudomonadati</taxon>
        <taxon>Pseudomonadota</taxon>
        <taxon>Alphaproteobacteria</taxon>
        <taxon>Acetobacterales</taxon>
        <taxon>Acetobacteraceae</taxon>
        <taxon>Bombella</taxon>
    </lineage>
</organism>
<keyword evidence="3 4" id="KW-0288">FMN</keyword>
<keyword evidence="3" id="KW-0479">Metal-binding</keyword>
<dbReference type="RefSeq" id="WP_266106378.1">
    <property type="nucleotide sequence ID" value="NZ_JANIDW010000001.1"/>
</dbReference>
<dbReference type="InterPro" id="IPR005252">
    <property type="entry name" value="CoaBC"/>
</dbReference>
<keyword evidence="3" id="KW-0460">Magnesium</keyword>
<comment type="pathway">
    <text evidence="3 4">Cofactor biosynthesis; coenzyme A biosynthesis; CoA from (R)-pantothenate: step 3/5.</text>
</comment>
<keyword evidence="2 3" id="KW-0456">Lyase</keyword>
<feature type="binding site" evidence="3">
    <location>
        <position position="340"/>
    </location>
    <ligand>
        <name>CTP</name>
        <dbReference type="ChEBI" id="CHEBI:37563"/>
    </ligand>
</feature>
<dbReference type="InterPro" id="IPR035929">
    <property type="entry name" value="CoaB-like_sf"/>
</dbReference>
<dbReference type="Proteomes" id="UP001165648">
    <property type="component" value="Unassembled WGS sequence"/>
</dbReference>
<comment type="similarity">
    <text evidence="3 4">In the N-terminal section; belongs to the HFCD (homo-oligomeric flavin containing Cys decarboxylase) superfamily.</text>
</comment>
<comment type="pathway">
    <text evidence="3 4">Cofactor biosynthesis; coenzyme A biosynthesis; CoA from (R)-pantothenate: step 2/5.</text>
</comment>
<comment type="catalytic activity">
    <reaction evidence="3 4">
        <text>(R)-4'-phosphopantothenate + L-cysteine + CTP = N-[(R)-4-phosphopantothenoyl]-L-cysteine + CMP + diphosphate + H(+)</text>
        <dbReference type="Rhea" id="RHEA:19397"/>
        <dbReference type="ChEBI" id="CHEBI:10986"/>
        <dbReference type="ChEBI" id="CHEBI:15378"/>
        <dbReference type="ChEBI" id="CHEBI:33019"/>
        <dbReference type="ChEBI" id="CHEBI:35235"/>
        <dbReference type="ChEBI" id="CHEBI:37563"/>
        <dbReference type="ChEBI" id="CHEBI:59458"/>
        <dbReference type="ChEBI" id="CHEBI:60377"/>
        <dbReference type="EC" id="6.3.2.5"/>
    </reaction>
</comment>
<dbReference type="GO" id="GO:0004632">
    <property type="term" value="F:phosphopantothenate--cysteine ligase activity"/>
    <property type="evidence" value="ECO:0007669"/>
    <property type="project" value="UniProtKB-EC"/>
</dbReference>
<evidence type="ECO:0000256" key="1">
    <source>
        <dbReference type="ARBA" id="ARBA00022793"/>
    </source>
</evidence>
<dbReference type="PANTHER" id="PTHR14359">
    <property type="entry name" value="HOMO-OLIGOMERIC FLAVIN CONTAINING CYS DECARBOXYLASE FAMILY"/>
    <property type="match status" value="1"/>
</dbReference>
<feature type="binding site" evidence="3">
    <location>
        <position position="275"/>
    </location>
    <ligand>
        <name>CTP</name>
        <dbReference type="ChEBI" id="CHEBI:37563"/>
    </ligand>
</feature>
<accession>A0ABT3W935</accession>
<comment type="cofactor">
    <cofactor evidence="3">
        <name>Mg(2+)</name>
        <dbReference type="ChEBI" id="CHEBI:18420"/>
    </cofactor>
</comment>
<keyword evidence="3" id="KW-0511">Multifunctional enzyme</keyword>
<evidence type="ECO:0000313" key="8">
    <source>
        <dbReference type="Proteomes" id="UP001165648"/>
    </source>
</evidence>
<feature type="region of interest" description="Phosphopantothenate--cysteine ligase" evidence="3">
    <location>
        <begin position="188"/>
        <end position="398"/>
    </location>
</feature>
<dbReference type="PANTHER" id="PTHR14359:SF6">
    <property type="entry name" value="PHOSPHOPANTOTHENOYLCYSTEINE DECARBOXYLASE"/>
    <property type="match status" value="1"/>
</dbReference>
<comment type="function">
    <text evidence="4">Catalyzes two steps in the biosynthesis of coenzyme A. In the first step cysteine is conjugated to 4'-phosphopantothenate to form 4-phosphopantothenoylcysteine, in the latter compound is decarboxylated to form 4'-phosphopantotheine.</text>
</comment>
<dbReference type="EMBL" id="JANIDW010000001">
    <property type="protein sequence ID" value="MCX5614158.1"/>
    <property type="molecule type" value="Genomic_DNA"/>
</dbReference>
<feature type="binding site" evidence="3">
    <location>
        <position position="322"/>
    </location>
    <ligand>
        <name>CTP</name>
        <dbReference type="ChEBI" id="CHEBI:37563"/>
    </ligand>
</feature>
<keyword evidence="1 3" id="KW-0210">Decarboxylase</keyword>